<dbReference type="Gene3D" id="3.40.50.150">
    <property type="entry name" value="Vaccinia Virus protein VP39"/>
    <property type="match status" value="1"/>
</dbReference>
<keyword evidence="6" id="KW-1185">Reference proteome</keyword>
<dbReference type="GO" id="GO:0032259">
    <property type="term" value="P:methylation"/>
    <property type="evidence" value="ECO:0007669"/>
    <property type="project" value="UniProtKB-KW"/>
</dbReference>
<dbReference type="GO" id="GO:0008757">
    <property type="term" value="F:S-adenosylmethionine-dependent methyltransferase activity"/>
    <property type="evidence" value="ECO:0007669"/>
    <property type="project" value="InterPro"/>
</dbReference>
<proteinExistence type="inferred from homology"/>
<dbReference type="Pfam" id="PF08241">
    <property type="entry name" value="Methyltransf_11"/>
    <property type="match status" value="1"/>
</dbReference>
<feature type="domain" description="Methyltransferase type 11" evidence="4">
    <location>
        <begin position="44"/>
        <end position="133"/>
    </location>
</feature>
<dbReference type="RefSeq" id="WP_207248918.1">
    <property type="nucleotide sequence ID" value="NZ_JAFMOF010000008.1"/>
</dbReference>
<evidence type="ECO:0000313" key="6">
    <source>
        <dbReference type="Proteomes" id="UP000664781"/>
    </source>
</evidence>
<dbReference type="AlphaFoldDB" id="A0A939JUC7"/>
<reference evidence="5" key="1">
    <citation type="submission" date="2021-03" db="EMBL/GenBank/DDBJ databases">
        <title>Streptomyces strains.</title>
        <authorList>
            <person name="Lund M.B."/>
            <person name="Toerring T."/>
        </authorList>
    </citation>
    <scope>NUCLEOTIDE SEQUENCE</scope>
    <source>
        <strain evidence="5">JCM 4242</strain>
    </source>
</reference>
<dbReference type="CDD" id="cd02440">
    <property type="entry name" value="AdoMet_MTases"/>
    <property type="match status" value="1"/>
</dbReference>
<evidence type="ECO:0000256" key="1">
    <source>
        <dbReference type="ARBA" id="ARBA00008361"/>
    </source>
</evidence>
<comment type="caution">
    <text evidence="5">The sequence shown here is derived from an EMBL/GenBank/DDBJ whole genome shotgun (WGS) entry which is preliminary data.</text>
</comment>
<evidence type="ECO:0000256" key="3">
    <source>
        <dbReference type="ARBA" id="ARBA00022679"/>
    </source>
</evidence>
<evidence type="ECO:0000256" key="2">
    <source>
        <dbReference type="ARBA" id="ARBA00022603"/>
    </source>
</evidence>
<dbReference type="SUPFAM" id="SSF53335">
    <property type="entry name" value="S-adenosyl-L-methionine-dependent methyltransferases"/>
    <property type="match status" value="1"/>
</dbReference>
<dbReference type="EMBL" id="JAFMOF010000008">
    <property type="protein sequence ID" value="MBO0657360.1"/>
    <property type="molecule type" value="Genomic_DNA"/>
</dbReference>
<dbReference type="PANTHER" id="PTHR44942:SF4">
    <property type="entry name" value="METHYLTRANSFERASE TYPE 11 DOMAIN-CONTAINING PROTEIN"/>
    <property type="match status" value="1"/>
</dbReference>
<sequence length="250" mass="27403">MGCSDHRVQALSFGAAAAAYQRGRPPYPAQAIDWMVPATTRRVLDLGAGTGKLTRQLHERGLDTIAVEPDEQMRAELTRNLPGVPVLAGYTEAIPLSDHSVDTVVAAQVWHWVDTERALPEVARVLTPNGTLSLVWNIHDERADWVAGLDRILHPHGIPRVPSVGVGVDAIQRPFAPVEHHTVEWCNHLTRAELLDLVASGSSFIALPPAERTALLAEVRTFCATHPALAGTKNITMPYITHCYRTHLLR</sequence>
<dbReference type="Proteomes" id="UP000664781">
    <property type="component" value="Unassembled WGS sequence"/>
</dbReference>
<organism evidence="5 6">
    <name type="scientific">Streptomyces triculaminicus</name>
    <dbReference type="NCBI Taxonomy" id="2816232"/>
    <lineage>
        <taxon>Bacteria</taxon>
        <taxon>Bacillati</taxon>
        <taxon>Actinomycetota</taxon>
        <taxon>Actinomycetes</taxon>
        <taxon>Kitasatosporales</taxon>
        <taxon>Streptomycetaceae</taxon>
        <taxon>Streptomyces</taxon>
    </lineage>
</organism>
<keyword evidence="3" id="KW-0808">Transferase</keyword>
<dbReference type="InterPro" id="IPR029063">
    <property type="entry name" value="SAM-dependent_MTases_sf"/>
</dbReference>
<dbReference type="PANTHER" id="PTHR44942">
    <property type="entry name" value="METHYLTRANSF_11 DOMAIN-CONTAINING PROTEIN"/>
    <property type="match status" value="1"/>
</dbReference>
<keyword evidence="2 5" id="KW-0489">Methyltransferase</keyword>
<accession>A0A939JUC7</accession>
<dbReference type="InterPro" id="IPR013216">
    <property type="entry name" value="Methyltransf_11"/>
</dbReference>
<gene>
    <name evidence="5" type="ORF">J1792_33015</name>
</gene>
<name>A0A939JUC7_9ACTN</name>
<comment type="similarity">
    <text evidence="1">Belongs to the methyltransferase superfamily.</text>
</comment>
<evidence type="ECO:0000313" key="5">
    <source>
        <dbReference type="EMBL" id="MBO0657360.1"/>
    </source>
</evidence>
<dbReference type="InterPro" id="IPR051052">
    <property type="entry name" value="Diverse_substrate_MTase"/>
</dbReference>
<protein>
    <submittedName>
        <fullName evidence="5">Class I SAM-dependent methyltransferase</fullName>
    </submittedName>
</protein>
<evidence type="ECO:0000259" key="4">
    <source>
        <dbReference type="Pfam" id="PF08241"/>
    </source>
</evidence>